<evidence type="ECO:0000256" key="3">
    <source>
        <dbReference type="ARBA" id="ARBA00022692"/>
    </source>
</evidence>
<dbReference type="EMBL" id="AONB01000008">
    <property type="protein sequence ID" value="EXJ11155.1"/>
    <property type="molecule type" value="Genomic_DNA"/>
</dbReference>
<comment type="subcellular location">
    <subcellularLocation>
        <location evidence="1">Membrane</location>
        <topology evidence="1">Multi-pass membrane protein</topology>
    </subcellularLocation>
</comment>
<dbReference type="Proteomes" id="UP000019464">
    <property type="component" value="Unassembled WGS sequence"/>
</dbReference>
<comment type="similarity">
    <text evidence="2">Belongs to the purine-cytosine permease (2.A.39) family.</text>
</comment>
<comment type="caution">
    <text evidence="7">The sequence shown here is derived from an EMBL/GenBank/DDBJ whole genome shotgun (WGS) entry which is preliminary data.</text>
</comment>
<dbReference type="GO" id="GO:0005886">
    <property type="term" value="C:plasma membrane"/>
    <property type="evidence" value="ECO:0007669"/>
    <property type="project" value="TreeGrafter"/>
</dbReference>
<dbReference type="Gene3D" id="1.10.4160.10">
    <property type="entry name" value="Hydantoin permease"/>
    <property type="match status" value="1"/>
</dbReference>
<dbReference type="PANTHER" id="PTHR30569:SF0">
    <property type="entry name" value="CYTOSINE PERMEASE"/>
    <property type="match status" value="1"/>
</dbReference>
<evidence type="ECO:0000313" key="7">
    <source>
        <dbReference type="EMBL" id="EXJ11155.1"/>
    </source>
</evidence>
<dbReference type="PANTHER" id="PTHR30569">
    <property type="entry name" value="CYTOSINE TRANSPORTER CODB"/>
    <property type="match status" value="1"/>
</dbReference>
<proteinExistence type="inferred from homology"/>
<accession>W9VKU2</accession>
<dbReference type="STRING" id="1229521.D791_01941"/>
<feature type="transmembrane region" description="Helical" evidence="6">
    <location>
        <begin position="18"/>
        <end position="39"/>
    </location>
</feature>
<feature type="transmembrane region" description="Helical" evidence="6">
    <location>
        <begin position="51"/>
        <end position="74"/>
    </location>
</feature>
<name>W9VKU2_9GAMM</name>
<evidence type="ECO:0000256" key="5">
    <source>
        <dbReference type="ARBA" id="ARBA00023136"/>
    </source>
</evidence>
<dbReference type="InterPro" id="IPR001248">
    <property type="entry name" value="Pur-cyt_permease"/>
</dbReference>
<evidence type="ECO:0000256" key="1">
    <source>
        <dbReference type="ARBA" id="ARBA00004141"/>
    </source>
</evidence>
<sequence length="162" mass="17353">MNETDYPLSEVPADARKGLVSTSLVLLGFTFFTATMWAGGSLGTAFSFSELLFVILIGNLLLGTYAAALAYIACKSGLNSVLMGRFCFGEKGSKLSDFILGFTQIGWYAWGTATLSIVLIKTTGLPEALEIPLMILFGFAFCATAMIGYKGLDWLSRFAVPA</sequence>
<evidence type="ECO:0000256" key="2">
    <source>
        <dbReference type="ARBA" id="ARBA00008974"/>
    </source>
</evidence>
<evidence type="ECO:0000313" key="8">
    <source>
        <dbReference type="Proteomes" id="UP000019464"/>
    </source>
</evidence>
<feature type="transmembrane region" description="Helical" evidence="6">
    <location>
        <begin position="95"/>
        <end position="119"/>
    </location>
</feature>
<keyword evidence="5 6" id="KW-0472">Membrane</keyword>
<dbReference type="GO" id="GO:0015209">
    <property type="term" value="F:cytosine transmembrane transporter activity"/>
    <property type="evidence" value="ECO:0007669"/>
    <property type="project" value="InterPro"/>
</dbReference>
<keyword evidence="8" id="KW-1185">Reference proteome</keyword>
<organism evidence="7 8">
    <name type="scientific">Nitrincola nitratireducens</name>
    <dbReference type="NCBI Taxonomy" id="1229521"/>
    <lineage>
        <taxon>Bacteria</taxon>
        <taxon>Pseudomonadati</taxon>
        <taxon>Pseudomonadota</taxon>
        <taxon>Gammaproteobacteria</taxon>
        <taxon>Oceanospirillales</taxon>
        <taxon>Oceanospirillaceae</taxon>
        <taxon>Nitrincola</taxon>
    </lineage>
</organism>
<keyword evidence="4 6" id="KW-1133">Transmembrane helix</keyword>
<evidence type="ECO:0000256" key="4">
    <source>
        <dbReference type="ARBA" id="ARBA00022989"/>
    </source>
</evidence>
<dbReference type="Pfam" id="PF02133">
    <property type="entry name" value="Transp_cyt_pur"/>
    <property type="match status" value="1"/>
</dbReference>
<dbReference type="InterPro" id="IPR030191">
    <property type="entry name" value="CodB"/>
</dbReference>
<protein>
    <submittedName>
        <fullName evidence="7">Cytosine permease</fullName>
    </submittedName>
</protein>
<dbReference type="PATRIC" id="fig|1229521.3.peg.1965"/>
<reference evidence="7 8" key="2">
    <citation type="journal article" date="2015" name="Syst. Appl. Microbiol.">
        <title>Nitrincola nitratireducens sp. nov. isolated from a haloalkaline crater lake.</title>
        <authorList>
            <person name="Singh A."/>
            <person name="Vaidya B."/>
            <person name="Tanuku N.R."/>
            <person name="Pinnaka A.K."/>
        </authorList>
    </citation>
    <scope>NUCLEOTIDE SEQUENCE [LARGE SCALE GENOMIC DNA]</scope>
    <source>
        <strain evidence="7 8">AK23</strain>
    </source>
</reference>
<dbReference type="AlphaFoldDB" id="W9VKU2"/>
<evidence type="ECO:0000256" key="6">
    <source>
        <dbReference type="SAM" id="Phobius"/>
    </source>
</evidence>
<reference evidence="8" key="1">
    <citation type="submission" date="2012-11" db="EMBL/GenBank/DDBJ databases">
        <authorList>
            <person name="Singh A."/>
            <person name="Pinnaka A.K."/>
            <person name="Vaidya B."/>
        </authorList>
    </citation>
    <scope>NUCLEOTIDE SEQUENCE [LARGE SCALE GENOMIC DNA]</scope>
    <source>
        <strain evidence="8">AK23</strain>
    </source>
</reference>
<keyword evidence="3 6" id="KW-0812">Transmembrane</keyword>
<gene>
    <name evidence="7" type="primary">codB_1</name>
    <name evidence="7" type="ORF">D791_01941</name>
</gene>
<feature type="transmembrane region" description="Helical" evidence="6">
    <location>
        <begin position="131"/>
        <end position="149"/>
    </location>
</feature>